<evidence type="ECO:0000259" key="1">
    <source>
        <dbReference type="PROSITE" id="PS51186"/>
    </source>
</evidence>
<keyword evidence="3" id="KW-1185">Reference proteome</keyword>
<dbReference type="SUPFAM" id="SSF55729">
    <property type="entry name" value="Acyl-CoA N-acyltransferases (Nat)"/>
    <property type="match status" value="1"/>
</dbReference>
<reference evidence="2 3" key="2">
    <citation type="submission" date="2018-03" db="EMBL/GenBank/DDBJ databases">
        <authorList>
            <person name="Keele B.F."/>
        </authorList>
    </citation>
    <scope>NUCLEOTIDE SEQUENCE [LARGE SCALE GENOMIC DNA]</scope>
    <source>
        <strain evidence="2 3">D13</strain>
    </source>
</reference>
<sequence length="193" mass="22768">MQRVPMSASDTHQQSVEHIGRALSTALQHADPSLTIRLERAEDAETLCHLYQEFRWHELMHVPWPEAAKMAFLAEQFRLQADHYRKHYDCARFWVVCHESKVIGRLYLHRSPSEFRLMDIMLFERCRGKGFGRVMIDCLLTECQALCLPISLHVERENPARDFYLRRGFELDEDRGTYLFMVWRPMIVAAATD</sequence>
<dbReference type="GO" id="GO:0016747">
    <property type="term" value="F:acyltransferase activity, transferring groups other than amino-acyl groups"/>
    <property type="evidence" value="ECO:0007669"/>
    <property type="project" value="InterPro"/>
</dbReference>
<keyword evidence="2" id="KW-0808">Transferase</keyword>
<dbReference type="InterPro" id="IPR016181">
    <property type="entry name" value="Acyl_CoA_acyltransferase"/>
</dbReference>
<dbReference type="PROSITE" id="PS51186">
    <property type="entry name" value="GNAT"/>
    <property type="match status" value="1"/>
</dbReference>
<reference evidence="2 3" key="1">
    <citation type="submission" date="2018-03" db="EMBL/GenBank/DDBJ databases">
        <title>Ahniella affigens gen. nov., sp. nov., a gammaproteobacterium isolated from sandy soil near a stream.</title>
        <authorList>
            <person name="Ko Y."/>
            <person name="Kim J.-H."/>
        </authorList>
    </citation>
    <scope>NUCLEOTIDE SEQUENCE [LARGE SCALE GENOMIC DNA]</scope>
    <source>
        <strain evidence="2 3">D13</strain>
    </source>
</reference>
<proteinExistence type="predicted"/>
<dbReference type="OrthoDB" id="5525374at2"/>
<dbReference type="Proteomes" id="UP000241074">
    <property type="component" value="Chromosome"/>
</dbReference>
<dbReference type="CDD" id="cd04301">
    <property type="entry name" value="NAT_SF"/>
    <property type="match status" value="1"/>
</dbReference>
<dbReference type="AlphaFoldDB" id="A0A2P1PYC4"/>
<dbReference type="Pfam" id="PF00583">
    <property type="entry name" value="Acetyltransf_1"/>
    <property type="match status" value="1"/>
</dbReference>
<evidence type="ECO:0000313" key="2">
    <source>
        <dbReference type="EMBL" id="AVP99839.1"/>
    </source>
</evidence>
<feature type="domain" description="N-acetyltransferase" evidence="1">
    <location>
        <begin position="34"/>
        <end position="191"/>
    </location>
</feature>
<dbReference type="Gene3D" id="3.40.630.30">
    <property type="match status" value="1"/>
</dbReference>
<name>A0A2P1PYC4_9GAMM</name>
<dbReference type="EMBL" id="CP027860">
    <property type="protein sequence ID" value="AVP99839.1"/>
    <property type="molecule type" value="Genomic_DNA"/>
</dbReference>
<dbReference type="KEGG" id="xba:C7S18_22850"/>
<dbReference type="InterPro" id="IPR000182">
    <property type="entry name" value="GNAT_dom"/>
</dbReference>
<gene>
    <name evidence="2" type="ORF">C7S18_22850</name>
</gene>
<protein>
    <submittedName>
        <fullName evidence="2">GNAT family N-acetyltransferase</fullName>
    </submittedName>
</protein>
<organism evidence="2 3">
    <name type="scientific">Ahniella affigens</name>
    <dbReference type="NCBI Taxonomy" id="2021234"/>
    <lineage>
        <taxon>Bacteria</taxon>
        <taxon>Pseudomonadati</taxon>
        <taxon>Pseudomonadota</taxon>
        <taxon>Gammaproteobacteria</taxon>
        <taxon>Lysobacterales</taxon>
        <taxon>Rhodanobacteraceae</taxon>
        <taxon>Ahniella</taxon>
    </lineage>
</organism>
<evidence type="ECO:0000313" key="3">
    <source>
        <dbReference type="Proteomes" id="UP000241074"/>
    </source>
</evidence>
<accession>A0A2P1PYC4</accession>